<keyword evidence="8" id="KW-1185">Reference proteome</keyword>
<feature type="domain" description="Peptidase C14 caspase" evidence="4">
    <location>
        <begin position="798"/>
        <end position="1196"/>
    </location>
</feature>
<dbReference type="PANTHER" id="PTHR10039">
    <property type="entry name" value="AMELOGENIN"/>
    <property type="match status" value="1"/>
</dbReference>
<dbReference type="Pfam" id="PF12796">
    <property type="entry name" value="Ank_2"/>
    <property type="match status" value="1"/>
</dbReference>
<organism evidence="7 8">
    <name type="scientific">Mycena venus</name>
    <dbReference type="NCBI Taxonomy" id="2733690"/>
    <lineage>
        <taxon>Eukaryota</taxon>
        <taxon>Fungi</taxon>
        <taxon>Dikarya</taxon>
        <taxon>Basidiomycota</taxon>
        <taxon>Agaricomycotina</taxon>
        <taxon>Agaricomycetes</taxon>
        <taxon>Agaricomycetidae</taxon>
        <taxon>Agaricales</taxon>
        <taxon>Marasmiineae</taxon>
        <taxon>Mycenaceae</taxon>
        <taxon>Mycena</taxon>
    </lineage>
</organism>
<evidence type="ECO:0000256" key="1">
    <source>
        <dbReference type="ARBA" id="ARBA00022737"/>
    </source>
</evidence>
<dbReference type="Gene3D" id="1.25.40.20">
    <property type="entry name" value="Ankyrin repeat-containing domain"/>
    <property type="match status" value="1"/>
</dbReference>
<feature type="domain" description="GPI inositol-deacylase winged helix" evidence="5">
    <location>
        <begin position="485"/>
        <end position="564"/>
    </location>
</feature>
<dbReference type="Gene3D" id="3.40.50.300">
    <property type="entry name" value="P-loop containing nucleotide triphosphate hydrolases"/>
    <property type="match status" value="1"/>
</dbReference>
<reference evidence="7" key="1">
    <citation type="submission" date="2020-05" db="EMBL/GenBank/DDBJ databases">
        <title>Mycena genomes resolve the evolution of fungal bioluminescence.</title>
        <authorList>
            <person name="Tsai I.J."/>
        </authorList>
    </citation>
    <scope>NUCLEOTIDE SEQUENCE</scope>
    <source>
        <strain evidence="7">CCC161011</strain>
    </source>
</reference>
<evidence type="ECO:0000259" key="4">
    <source>
        <dbReference type="Pfam" id="PF00656"/>
    </source>
</evidence>
<accession>A0A8H6YK60</accession>
<evidence type="ECO:0000259" key="6">
    <source>
        <dbReference type="Pfam" id="PF24883"/>
    </source>
</evidence>
<dbReference type="OrthoDB" id="7464126at2759"/>
<dbReference type="InterPro" id="IPR036770">
    <property type="entry name" value="Ankyrin_rpt-contain_sf"/>
</dbReference>
<dbReference type="Pfam" id="PF22939">
    <property type="entry name" value="WHD_GPIID"/>
    <property type="match status" value="1"/>
</dbReference>
<dbReference type="InterPro" id="IPR056884">
    <property type="entry name" value="NPHP3-like_N"/>
</dbReference>
<dbReference type="InterPro" id="IPR011600">
    <property type="entry name" value="Pept_C14_caspase"/>
</dbReference>
<dbReference type="EMBL" id="JACAZI010000005">
    <property type="protein sequence ID" value="KAF7360542.1"/>
    <property type="molecule type" value="Genomic_DNA"/>
</dbReference>
<dbReference type="SMART" id="SM00248">
    <property type="entry name" value="ANK"/>
    <property type="match status" value="4"/>
</dbReference>
<proteinExistence type="predicted"/>
<gene>
    <name evidence="7" type="ORF">MVEN_00785300</name>
</gene>
<evidence type="ECO:0000256" key="2">
    <source>
        <dbReference type="PROSITE-ProRule" id="PRU00023"/>
    </source>
</evidence>
<evidence type="ECO:0000256" key="3">
    <source>
        <dbReference type="SAM" id="MobiDB-lite"/>
    </source>
</evidence>
<evidence type="ECO:0000313" key="8">
    <source>
        <dbReference type="Proteomes" id="UP000620124"/>
    </source>
</evidence>
<evidence type="ECO:0008006" key="9">
    <source>
        <dbReference type="Google" id="ProtNLM"/>
    </source>
</evidence>
<dbReference type="GO" id="GO:0006508">
    <property type="term" value="P:proteolysis"/>
    <property type="evidence" value="ECO:0007669"/>
    <property type="project" value="InterPro"/>
</dbReference>
<dbReference type="InterPro" id="IPR027417">
    <property type="entry name" value="P-loop_NTPase"/>
</dbReference>
<comment type="caution">
    <text evidence="7">The sequence shown here is derived from an EMBL/GenBank/DDBJ whole genome shotgun (WGS) entry which is preliminary data.</text>
</comment>
<dbReference type="PANTHER" id="PTHR10039:SF15">
    <property type="entry name" value="NACHT DOMAIN-CONTAINING PROTEIN"/>
    <property type="match status" value="1"/>
</dbReference>
<dbReference type="SUPFAM" id="SSF52540">
    <property type="entry name" value="P-loop containing nucleoside triphosphate hydrolases"/>
    <property type="match status" value="1"/>
</dbReference>
<dbReference type="InterPro" id="IPR054471">
    <property type="entry name" value="GPIID_WHD"/>
</dbReference>
<dbReference type="PROSITE" id="PS50088">
    <property type="entry name" value="ANK_REPEAT"/>
    <property type="match status" value="3"/>
</dbReference>
<dbReference type="PROSITE" id="PS50297">
    <property type="entry name" value="ANK_REP_REGION"/>
    <property type="match status" value="2"/>
</dbReference>
<protein>
    <recommendedName>
        <fullName evidence="9">NACHT domain-containing protein</fullName>
    </recommendedName>
</protein>
<dbReference type="InterPro" id="IPR002110">
    <property type="entry name" value="Ankyrin_rpt"/>
</dbReference>
<feature type="domain" description="Nephrocystin 3-like N-terminal" evidence="6">
    <location>
        <begin position="216"/>
        <end position="375"/>
    </location>
</feature>
<keyword evidence="2" id="KW-0040">ANK repeat</keyword>
<dbReference type="Gene3D" id="3.40.50.12660">
    <property type="match status" value="1"/>
</dbReference>
<keyword evidence="1" id="KW-0677">Repeat</keyword>
<dbReference type="Pfam" id="PF24883">
    <property type="entry name" value="NPHP3_N"/>
    <property type="match status" value="1"/>
</dbReference>
<feature type="region of interest" description="Disordered" evidence="3">
    <location>
        <begin position="1289"/>
        <end position="1308"/>
    </location>
</feature>
<feature type="repeat" description="ANK" evidence="2">
    <location>
        <begin position="693"/>
        <end position="722"/>
    </location>
</feature>
<feature type="repeat" description="ANK" evidence="2">
    <location>
        <begin position="657"/>
        <end position="689"/>
    </location>
</feature>
<evidence type="ECO:0000259" key="5">
    <source>
        <dbReference type="Pfam" id="PF22939"/>
    </source>
</evidence>
<evidence type="ECO:0000313" key="7">
    <source>
        <dbReference type="EMBL" id="KAF7360542.1"/>
    </source>
</evidence>
<feature type="repeat" description="ANK" evidence="2">
    <location>
        <begin position="726"/>
        <end position="755"/>
    </location>
</feature>
<sequence>MATIQHCFLDLDLMADVVGLVASILQLVEVVAKAHKHVKDFRDAPKAQQRLLVEIQNLDSLLKALDKRVGNDAPAARTTGMQEVGALIELKRTMERLTKKLDSDGISKFSSRLTWPLWGKEDVQEGLNSIERFKGLAIAWLGLDIWDSTQDVLRSVTDFSHDQKEYHDQTISVLKDVAEGQRVDHNSSERERIIEWYSPLNFFQRQADILNIHQPGTGEWLLENDLIKEWKLVAGKRVWCRGIPGAGKTVLASVLVDNLRTNLEGPDTGVAVIYLNHKESDVQSPSNLLAGIWRQLVFRKSISPTMRQLYETHREQRTRPRLEETCSVLCSTVSKLSRVFIVVDALDEYPERQRDTLLHCLSALGPTVSVMLTSRPHINVEGIIPKNLGILEIRANEDDMRRYIDAQISKSTRLSKHIRNCPGLRAEIEGRIISRSGGMFLLGKLNIDSLLTKLTVKAVRDALKNMPGDLNSMYDDIMERINRQSEEDKNLARRTLSWILTADAVLHISELIEALAIEPKTNDLDPDNVLDIGDILSVCAGLVVINEEDHLVRLIHYTAQDYLDRIRDTEFPHAQTEIAGACITYLSFQKFGRARNLDLESLLDENPLLEYARLFCLIHARGEPEHRIKGHILRFLTHLVNCGPPWQIMHPAPLRIPSISRLHTASLEGDEESVHLLLQSGVDINSEAQPYGTALQAASARGHYPVVCILLANGANVNSQSGICGTALRAASLAGHTDVVLLLLDHGAEVDAQVGKYGTALAAALSRGHEEVAHLLIAHGAKQPATQAKHRQDVRTGRKKALLIGISTCKTEGYPEVECAHRDVYQMRDLLLEVYCYTPSDITILVDDGIEDHVQPTRDNILAAIVELVRDVNEGDQLCFHYTGHSVRIPSVRPYNENDLVKCLVPSDGEDMKITDNELHDRLVRPLPSGSRLVAVLDTSHSGSLLDLKHFRCNRVYVPWTRKGTRSSEDLQHWWGQRLEMVFQTSSPTLQTSLRPSTGREDLTRISSGPITKSGLLTFSLVRRDATLSETYSPAIRTSSWASSGIGVVARTDSGPIAKSELFARMRTGSAAVTGSLVRLRTLTLAVHSADKDKEKGNNTELNWILPEEETHCESPVTQFSCTGWCRLGPEGHSTVIEEGAGDDDVMADVISLASCKDSQVAWDTDGISMTSLLVDLVRENSHQTLKDILARISHATHSLALKRHGRARKLRSWLHWKIDALERGNRSVSSLVVPDTPPALARRNTLPHANSGDRRKAALMPTVVKRIACLKQKLIAVTQDKAYDMDNFQNPELASPRPLDMNTPWKM</sequence>
<dbReference type="GO" id="GO:0004197">
    <property type="term" value="F:cysteine-type endopeptidase activity"/>
    <property type="evidence" value="ECO:0007669"/>
    <property type="project" value="InterPro"/>
</dbReference>
<dbReference type="Proteomes" id="UP000620124">
    <property type="component" value="Unassembled WGS sequence"/>
</dbReference>
<dbReference type="Pfam" id="PF00656">
    <property type="entry name" value="Peptidase_C14"/>
    <property type="match status" value="1"/>
</dbReference>
<dbReference type="SUPFAM" id="SSF48403">
    <property type="entry name" value="Ankyrin repeat"/>
    <property type="match status" value="1"/>
</dbReference>
<name>A0A8H6YK60_9AGAR</name>